<feature type="domain" description="DUF6589" evidence="2">
    <location>
        <begin position="411"/>
        <end position="806"/>
    </location>
</feature>
<reference key="1">
    <citation type="submission" date="2007-01" db="EMBL/GenBank/DDBJ databases">
        <title>The Genome Sequence of Puccinia graminis f. sp. tritici Strain CRL 75-36-700-3.</title>
        <authorList>
            <consortium name="The Broad Institute Genome Sequencing Platform"/>
            <person name="Birren B."/>
            <person name="Lander E."/>
            <person name="Galagan J."/>
            <person name="Nusbaum C."/>
            <person name="Devon K."/>
            <person name="Cuomo C."/>
            <person name="Jaffe D."/>
            <person name="Butler J."/>
            <person name="Alvarez P."/>
            <person name="Gnerre S."/>
            <person name="Grabherr M."/>
            <person name="Mauceli E."/>
            <person name="Brockman W."/>
            <person name="Young S."/>
            <person name="LaButti K."/>
            <person name="Sykes S."/>
            <person name="DeCaprio D."/>
            <person name="Crawford M."/>
            <person name="Koehrsen M."/>
            <person name="Engels R."/>
            <person name="Montgomery P."/>
            <person name="Pearson M."/>
            <person name="Howarth C."/>
            <person name="Larson L."/>
            <person name="White J."/>
            <person name="Zeng Q."/>
            <person name="Kodira C."/>
            <person name="Yandava C."/>
            <person name="Alvarado L."/>
            <person name="O'Leary S."/>
            <person name="Szabo L."/>
            <person name="Dean R."/>
            <person name="Schein J."/>
        </authorList>
    </citation>
    <scope>NUCLEOTIDE SEQUENCE</scope>
    <source>
        <strain>CRL 75-36-700-3</strain>
    </source>
</reference>
<feature type="compositionally biased region" description="Acidic residues" evidence="1">
    <location>
        <begin position="883"/>
        <end position="892"/>
    </location>
</feature>
<protein>
    <recommendedName>
        <fullName evidence="2">DUF6589 domain-containing protein</fullName>
    </recommendedName>
</protein>
<dbReference type="OrthoDB" id="2509783at2759"/>
<evidence type="ECO:0000259" key="2">
    <source>
        <dbReference type="Pfam" id="PF20231"/>
    </source>
</evidence>
<keyword evidence="4" id="KW-1185">Reference proteome</keyword>
<evidence type="ECO:0000313" key="3">
    <source>
        <dbReference type="EMBL" id="EFP84772.2"/>
    </source>
</evidence>
<feature type="region of interest" description="Disordered" evidence="1">
    <location>
        <begin position="168"/>
        <end position="187"/>
    </location>
</feature>
<dbReference type="VEuPathDB" id="FungiDB:PGTG_10243"/>
<organism evidence="3 4">
    <name type="scientific">Puccinia graminis f. sp. tritici (strain CRL 75-36-700-3 / race SCCL)</name>
    <name type="common">Black stem rust fungus</name>
    <dbReference type="NCBI Taxonomy" id="418459"/>
    <lineage>
        <taxon>Eukaryota</taxon>
        <taxon>Fungi</taxon>
        <taxon>Dikarya</taxon>
        <taxon>Basidiomycota</taxon>
        <taxon>Pucciniomycotina</taxon>
        <taxon>Pucciniomycetes</taxon>
        <taxon>Pucciniales</taxon>
        <taxon>Pucciniaceae</taxon>
        <taxon>Puccinia</taxon>
    </lineage>
</organism>
<feature type="compositionally biased region" description="Polar residues" evidence="1">
    <location>
        <begin position="896"/>
        <end position="913"/>
    </location>
</feature>
<accession>E3KKE7</accession>
<dbReference type="GeneID" id="10526952"/>
<proteinExistence type="predicted"/>
<dbReference type="RefSeq" id="XP_003329191.2">
    <property type="nucleotide sequence ID" value="XM_003329143.2"/>
</dbReference>
<dbReference type="InParanoid" id="E3KKE7"/>
<dbReference type="KEGG" id="pgr:PGTG_10243"/>
<evidence type="ECO:0000256" key="1">
    <source>
        <dbReference type="SAM" id="MobiDB-lite"/>
    </source>
</evidence>
<sequence>MSYPRDAPDTTGIGLPDPLDFPNAPKMSDQQKILDICAHLTKIKMTPKEFITGFLKKDHMELNYRRRTWGTIYGSNSTIELVSEIGKIFRKKDAARHRWVDFIQAEAVLLCRQEMSSRTTGSFMSSRLVKRDFFGPDAKHARNLKLTTIERPLLYNIIHGIISRADEEDGDTNEVCDGPDNLGGNNTDDMNEPCDAPDDLRGNNDPVITGTSRTELANGVDEMEPEVSLNSCSGSLEDVMADYGGFVYSTDGNGPDARKKQRCHIASVICSMLSFACNRRHNGLQLENSIRFYACGVSETVNEYLHYLGLTSHRKTAVHALRSLACEAQDKIASCMAISTDVAPILCIDNLDMEERIQIATVGKQNRMFHGTWGYIHIPSSDLMNSLNPNNLTLSAYHNALKNVSSLVIDPNFFLPNDDDQEHHKLVVKSQIAQVMYKYVARPSHPKGRHPLHPPKVELISHKKPEIHMLKLMNESDNSAEGIGQVMDALQHQTRLDPADFFGRLQLIDGDLGTAQIFNAIRVLRSPSEHCDHSLNNISFTLGAAHTLWNIAHTILTYHFGNSGSMDNLGVWRYLEALGIPPEKVAQKKDFTKMLQYMEQVHEATLWYCLRDVMGHHDTVIQEELPIIPTAKWNDMVDKCYDRFFSHEARRAARGFPKLSNLLTRLQDFSTVIEANRAMKRGDIGRLINVWKMWSIMTQSLPGLTHYSAYLPRLILLLTKILPPSLGKLIRHSILVSPSGRPNHFVAKDFLLETHNYWLKYFYTQGGIGTQIDRLQALFSSNIPTLRTMFDSLRLDSGAKHIQQSHKPLLTLRGLERFQQMAQSNGILTINSSSGAPAPVEIKNTYIQGLILLQEEISTKANELGRFTMHLPFDEQCESYPSDPEDQAEPEGEPNKSPSIRSGSPSQYSMDED</sequence>
<dbReference type="Pfam" id="PF20231">
    <property type="entry name" value="DUF6589"/>
    <property type="match status" value="1"/>
</dbReference>
<gene>
    <name evidence="3" type="ORF">PGTG_10243</name>
</gene>
<dbReference type="Proteomes" id="UP000008783">
    <property type="component" value="Unassembled WGS sequence"/>
</dbReference>
<feature type="region of interest" description="Disordered" evidence="1">
    <location>
        <begin position="875"/>
        <end position="913"/>
    </location>
</feature>
<name>E3KKE7_PUCGT</name>
<dbReference type="AlphaFoldDB" id="E3KKE7"/>
<dbReference type="HOGENOM" id="CLU_009176_0_0_1"/>
<dbReference type="InterPro" id="IPR046496">
    <property type="entry name" value="DUF6589"/>
</dbReference>
<dbReference type="EMBL" id="DS178292">
    <property type="protein sequence ID" value="EFP84772.2"/>
    <property type="molecule type" value="Genomic_DNA"/>
</dbReference>
<reference evidence="4" key="2">
    <citation type="journal article" date="2011" name="Proc. Natl. Acad. Sci. U.S.A.">
        <title>Obligate biotrophy features unraveled by the genomic analysis of rust fungi.</title>
        <authorList>
            <person name="Duplessis S."/>
            <person name="Cuomo C.A."/>
            <person name="Lin Y.-C."/>
            <person name="Aerts A."/>
            <person name="Tisserant E."/>
            <person name="Veneault-Fourrey C."/>
            <person name="Joly D.L."/>
            <person name="Hacquard S."/>
            <person name="Amselem J."/>
            <person name="Cantarel B.L."/>
            <person name="Chiu R."/>
            <person name="Coutinho P.M."/>
            <person name="Feau N."/>
            <person name="Field M."/>
            <person name="Frey P."/>
            <person name="Gelhaye E."/>
            <person name="Goldberg J."/>
            <person name="Grabherr M.G."/>
            <person name="Kodira C.D."/>
            <person name="Kohler A."/>
            <person name="Kuees U."/>
            <person name="Lindquist E.A."/>
            <person name="Lucas S.M."/>
            <person name="Mago R."/>
            <person name="Mauceli E."/>
            <person name="Morin E."/>
            <person name="Murat C."/>
            <person name="Pangilinan J.L."/>
            <person name="Park R."/>
            <person name="Pearson M."/>
            <person name="Quesneville H."/>
            <person name="Rouhier N."/>
            <person name="Sakthikumar S."/>
            <person name="Salamov A.A."/>
            <person name="Schmutz J."/>
            <person name="Selles B."/>
            <person name="Shapiro H."/>
            <person name="Tanguay P."/>
            <person name="Tuskan G.A."/>
            <person name="Henrissat B."/>
            <person name="Van de Peer Y."/>
            <person name="Rouze P."/>
            <person name="Ellis J.G."/>
            <person name="Dodds P.N."/>
            <person name="Schein J.E."/>
            <person name="Zhong S."/>
            <person name="Hamelin R.C."/>
            <person name="Grigoriev I.V."/>
            <person name="Szabo L.J."/>
            <person name="Martin F."/>
        </authorList>
    </citation>
    <scope>NUCLEOTIDE SEQUENCE [LARGE SCALE GENOMIC DNA]</scope>
    <source>
        <strain evidence="4">CRL 75-36-700-3 / race SCCL</strain>
    </source>
</reference>
<evidence type="ECO:0000313" key="4">
    <source>
        <dbReference type="Proteomes" id="UP000008783"/>
    </source>
</evidence>